<keyword evidence="4" id="KW-0186">Copper</keyword>
<keyword evidence="3" id="KW-0249">Electron transport</keyword>
<keyword evidence="2" id="KW-0479">Metal-binding</keyword>
<dbReference type="InterPro" id="IPR033138">
    <property type="entry name" value="Cu_oxidase_CS"/>
</dbReference>
<dbReference type="InterPro" id="IPR050845">
    <property type="entry name" value="Cu-binding_ET"/>
</dbReference>
<dbReference type="Gene3D" id="2.60.40.420">
    <property type="entry name" value="Cupredoxins - blue copper proteins"/>
    <property type="match status" value="1"/>
</dbReference>
<proteinExistence type="predicted"/>
<dbReference type="SUPFAM" id="SSF49503">
    <property type="entry name" value="Cupredoxins"/>
    <property type="match status" value="1"/>
</dbReference>
<dbReference type="PANTHER" id="PTHR38439:SF2">
    <property type="entry name" value="OUTER MEMBRANE PROTEIN H.8"/>
    <property type="match status" value="1"/>
</dbReference>
<accession>A0ABU1AUG5</accession>
<dbReference type="Proteomes" id="UP001225316">
    <property type="component" value="Unassembled WGS sequence"/>
</dbReference>
<dbReference type="InterPro" id="IPR028871">
    <property type="entry name" value="BlueCu_1_BS"/>
</dbReference>
<evidence type="ECO:0000313" key="7">
    <source>
        <dbReference type="Proteomes" id="UP001225316"/>
    </source>
</evidence>
<evidence type="ECO:0000256" key="2">
    <source>
        <dbReference type="ARBA" id="ARBA00022723"/>
    </source>
</evidence>
<dbReference type="EMBL" id="JARXHW010000019">
    <property type="protein sequence ID" value="MDQ8207806.1"/>
    <property type="molecule type" value="Genomic_DNA"/>
</dbReference>
<sequence length="182" mass="19138">MKMTYSLWALPLFLTACGDSSDSHAHHEHEAAGGAAHGSGSAAVPANPISVVDGVTIVEMTGNDRMKFNLESFSVPAGSSVRLTFTNVGRMPKAAMGHNVVFLTAEADAAAFATAAAAARDQDYIPADFAEQIVAHTQLLGPGESDTIEFTAPEEPGDYEYLCSFPAHMYAGMRGLMTVESP</sequence>
<name>A0ABU1AUG5_9BACT</name>
<keyword evidence="7" id="KW-1185">Reference proteome</keyword>
<dbReference type="PANTHER" id="PTHR38439">
    <property type="entry name" value="AURACYANIN-B"/>
    <property type="match status" value="1"/>
</dbReference>
<dbReference type="InterPro" id="IPR008972">
    <property type="entry name" value="Cupredoxin"/>
</dbReference>
<evidence type="ECO:0000259" key="5">
    <source>
        <dbReference type="Pfam" id="PF00127"/>
    </source>
</evidence>
<dbReference type="InterPro" id="IPR000923">
    <property type="entry name" value="BlueCu_1"/>
</dbReference>
<dbReference type="RefSeq" id="WP_308950099.1">
    <property type="nucleotide sequence ID" value="NZ_JARXHW010000019.1"/>
</dbReference>
<comment type="caution">
    <text evidence="6">The sequence shown here is derived from an EMBL/GenBank/DDBJ whole genome shotgun (WGS) entry which is preliminary data.</text>
</comment>
<dbReference type="PROSITE" id="PS51257">
    <property type="entry name" value="PROKAR_LIPOPROTEIN"/>
    <property type="match status" value="1"/>
</dbReference>
<gene>
    <name evidence="6" type="ORF">QEH52_09810</name>
</gene>
<evidence type="ECO:0000256" key="1">
    <source>
        <dbReference type="ARBA" id="ARBA00022448"/>
    </source>
</evidence>
<evidence type="ECO:0000256" key="3">
    <source>
        <dbReference type="ARBA" id="ARBA00022982"/>
    </source>
</evidence>
<dbReference type="Pfam" id="PF00127">
    <property type="entry name" value="Copper-bind"/>
    <property type="match status" value="1"/>
</dbReference>
<reference evidence="6 7" key="1">
    <citation type="submission" date="2023-04" db="EMBL/GenBank/DDBJ databases">
        <title>A novel bacteria isolated from coastal sediment.</title>
        <authorList>
            <person name="Liu X.-J."/>
            <person name="Du Z.-J."/>
        </authorList>
    </citation>
    <scope>NUCLEOTIDE SEQUENCE [LARGE SCALE GENOMIC DNA]</scope>
    <source>
        <strain evidence="6 7">SDUM461003</strain>
    </source>
</reference>
<keyword evidence="1" id="KW-0813">Transport</keyword>
<evidence type="ECO:0000256" key="4">
    <source>
        <dbReference type="ARBA" id="ARBA00023008"/>
    </source>
</evidence>
<organism evidence="6 7">
    <name type="scientific">Thalassobacterium maritimum</name>
    <dbReference type="NCBI Taxonomy" id="3041265"/>
    <lineage>
        <taxon>Bacteria</taxon>
        <taxon>Pseudomonadati</taxon>
        <taxon>Verrucomicrobiota</taxon>
        <taxon>Opitutia</taxon>
        <taxon>Puniceicoccales</taxon>
        <taxon>Coraliomargaritaceae</taxon>
        <taxon>Thalassobacterium</taxon>
    </lineage>
</organism>
<protein>
    <submittedName>
        <fullName evidence="6">Plastocyanin/azurin family copper-binding protein</fullName>
    </submittedName>
</protein>
<evidence type="ECO:0000313" key="6">
    <source>
        <dbReference type="EMBL" id="MDQ8207806.1"/>
    </source>
</evidence>
<feature type="domain" description="Blue (type 1) copper" evidence="5">
    <location>
        <begin position="59"/>
        <end position="180"/>
    </location>
</feature>
<dbReference type="PROSITE" id="PS00079">
    <property type="entry name" value="MULTICOPPER_OXIDASE1"/>
    <property type="match status" value="1"/>
</dbReference>
<dbReference type="PROSITE" id="PS00196">
    <property type="entry name" value="COPPER_BLUE"/>
    <property type="match status" value="1"/>
</dbReference>